<dbReference type="PANTHER" id="PTHR22901">
    <property type="entry name" value="SIALATE O-ACETYLESTERASE"/>
    <property type="match status" value="1"/>
</dbReference>
<organism evidence="3">
    <name type="scientific">bioreactor metagenome</name>
    <dbReference type="NCBI Taxonomy" id="1076179"/>
    <lineage>
        <taxon>unclassified sequences</taxon>
        <taxon>metagenomes</taxon>
        <taxon>ecological metagenomes</taxon>
    </lineage>
</organism>
<feature type="domain" description="Sialate O-acetylesterase" evidence="2">
    <location>
        <begin position="121"/>
        <end position="386"/>
    </location>
</feature>
<dbReference type="AlphaFoldDB" id="A0A644WXE3"/>
<evidence type="ECO:0000259" key="2">
    <source>
        <dbReference type="Pfam" id="PF03629"/>
    </source>
</evidence>
<keyword evidence="1" id="KW-0378">Hydrolase</keyword>
<dbReference type="Gene3D" id="3.40.50.1110">
    <property type="entry name" value="SGNH hydrolase"/>
    <property type="match status" value="1"/>
</dbReference>
<dbReference type="GO" id="GO:0005975">
    <property type="term" value="P:carbohydrate metabolic process"/>
    <property type="evidence" value="ECO:0007669"/>
    <property type="project" value="TreeGrafter"/>
</dbReference>
<dbReference type="InterPro" id="IPR005181">
    <property type="entry name" value="SASA"/>
</dbReference>
<accession>A0A644WXE3</accession>
<evidence type="ECO:0000256" key="1">
    <source>
        <dbReference type="ARBA" id="ARBA00022801"/>
    </source>
</evidence>
<dbReference type="PANTHER" id="PTHR22901:SF0">
    <property type="entry name" value="SIALATE O-ACETYLESTERASE"/>
    <property type="match status" value="1"/>
</dbReference>
<name>A0A644WXE3_9ZZZZ</name>
<dbReference type="Pfam" id="PF03629">
    <property type="entry name" value="SASA"/>
    <property type="match status" value="1"/>
</dbReference>
<gene>
    <name evidence="3" type="ORF">SDC9_53016</name>
</gene>
<comment type="caution">
    <text evidence="3">The sequence shown here is derived from an EMBL/GenBank/DDBJ whole genome shotgun (WGS) entry which is preliminary data.</text>
</comment>
<dbReference type="SUPFAM" id="SSF52266">
    <property type="entry name" value="SGNH hydrolase"/>
    <property type="match status" value="1"/>
</dbReference>
<evidence type="ECO:0000313" key="3">
    <source>
        <dbReference type="EMBL" id="MPM06713.1"/>
    </source>
</evidence>
<sequence length="675" mass="77365">MKTDLNVLKVLLFIFILMSINQTVQAITVRYLELPVFFSSNMVLQRDVPLKFWGWATPGDTVMIEFSSQNKKYQTKVGVDADSTWTTCLPAQQVAIEPCELRFSLQEYPETLHILKNVLVGDVWFAAGQSNMEKKVNHLLEADQYIREANNYPLIRSFKTSYNAATEPQEKVNKTSLPWFVCNSQFVGDNVSAVAYVFARYIQEETQIPIGIIQSYRGGTEIETWISPWKFTEPQYCKVAGRKDYLEELDRLNSHSVNYNGQINPLKGIPLKGFVWYQGESNTKRAKEYRYMMKMLIEDWRSLWNQGDLPFYYVQMYNYSTPAFYDEYNWVDIREQQEFLLYDKTVANTGMAVIIDTNEEATNPDANVRAHPRNKKPVGERLARIALKQTYGKKILSEGPVINQYKFKNDSVYLYFRNYGDGLQIKSGETALNGFILSGIDKSFKSAKAEIINDSTVVVTSSVVTKPVAVRYAWARNPICNLYNSADMPAMPFRSDMWESKAAYSQFKTSCNTPDDDVSLVSIRLNGVQIENFNPNQFSYHVAFNANNNFPVVNAIPNSPWAKLTITENHTTQEIIITVTAESGRKQVYEINFQPVSSVGKAAEPDPFSFIQQNSSLIIQQNNAEKADVKIFNTYGQCIFKDELEQYEQRTLQAIPGIYLMSMLLGKHNRKFLMK</sequence>
<reference evidence="3" key="1">
    <citation type="submission" date="2019-08" db="EMBL/GenBank/DDBJ databases">
        <authorList>
            <person name="Kucharzyk K."/>
            <person name="Murdoch R.W."/>
            <person name="Higgins S."/>
            <person name="Loffler F."/>
        </authorList>
    </citation>
    <scope>NUCLEOTIDE SEQUENCE</scope>
</reference>
<dbReference type="InterPro" id="IPR039329">
    <property type="entry name" value="SIAE"/>
</dbReference>
<protein>
    <recommendedName>
        <fullName evidence="2">Sialate O-acetylesterase domain-containing protein</fullName>
    </recommendedName>
</protein>
<dbReference type="GO" id="GO:0001681">
    <property type="term" value="F:sialate O-acetylesterase activity"/>
    <property type="evidence" value="ECO:0007669"/>
    <property type="project" value="InterPro"/>
</dbReference>
<proteinExistence type="predicted"/>
<dbReference type="InterPro" id="IPR036514">
    <property type="entry name" value="SGNH_hydro_sf"/>
</dbReference>
<dbReference type="EMBL" id="VSSQ01001256">
    <property type="protein sequence ID" value="MPM06713.1"/>
    <property type="molecule type" value="Genomic_DNA"/>
</dbReference>